<keyword evidence="2" id="KW-1185">Reference proteome</keyword>
<gene>
    <name evidence="1" type="ORF">PROFUN_01736</name>
</gene>
<accession>A0A2P6MWC8</accession>
<reference evidence="1 2" key="1">
    <citation type="journal article" date="2018" name="Genome Biol. Evol.">
        <title>Multiple Roots of Fruiting Body Formation in Amoebozoa.</title>
        <authorList>
            <person name="Hillmann F."/>
            <person name="Forbes G."/>
            <person name="Novohradska S."/>
            <person name="Ferling I."/>
            <person name="Riege K."/>
            <person name="Groth M."/>
            <person name="Westermann M."/>
            <person name="Marz M."/>
            <person name="Spaller T."/>
            <person name="Winckler T."/>
            <person name="Schaap P."/>
            <person name="Glockner G."/>
        </authorList>
    </citation>
    <scope>NUCLEOTIDE SEQUENCE [LARGE SCALE GENOMIC DNA]</scope>
    <source>
        <strain evidence="1 2">Jena</strain>
    </source>
</reference>
<dbReference type="InParanoid" id="A0A2P6MWC8"/>
<evidence type="ECO:0000313" key="2">
    <source>
        <dbReference type="Proteomes" id="UP000241769"/>
    </source>
</evidence>
<sequence>MSREGPVTDWNAKDVIRKFFRHHERVGTQGRATKNERMDLRHLPAVRSSRTEEKAKGLARSMDKFLITDIQKHGPKVVTALCARAFWVYKRDFFGAAQHYGLLNF</sequence>
<organism evidence="1 2">
    <name type="scientific">Planoprotostelium fungivorum</name>
    <dbReference type="NCBI Taxonomy" id="1890364"/>
    <lineage>
        <taxon>Eukaryota</taxon>
        <taxon>Amoebozoa</taxon>
        <taxon>Evosea</taxon>
        <taxon>Variosea</taxon>
        <taxon>Cavosteliida</taxon>
        <taxon>Cavosteliaceae</taxon>
        <taxon>Planoprotostelium</taxon>
    </lineage>
</organism>
<dbReference type="AlphaFoldDB" id="A0A2P6MWC8"/>
<protein>
    <submittedName>
        <fullName evidence="1">Uncharacterized protein</fullName>
    </submittedName>
</protein>
<evidence type="ECO:0000313" key="1">
    <source>
        <dbReference type="EMBL" id="PRP76020.1"/>
    </source>
</evidence>
<comment type="caution">
    <text evidence="1">The sequence shown here is derived from an EMBL/GenBank/DDBJ whole genome shotgun (WGS) entry which is preliminary data.</text>
</comment>
<dbReference type="Proteomes" id="UP000241769">
    <property type="component" value="Unassembled WGS sequence"/>
</dbReference>
<name>A0A2P6MWC8_9EUKA</name>
<proteinExistence type="predicted"/>
<dbReference type="EMBL" id="MDYQ01000353">
    <property type="protein sequence ID" value="PRP76020.1"/>
    <property type="molecule type" value="Genomic_DNA"/>
</dbReference>